<organism evidence="1 2">
    <name type="scientific">Trichonephila clavata</name>
    <name type="common">Joro spider</name>
    <name type="synonym">Nephila clavata</name>
    <dbReference type="NCBI Taxonomy" id="2740835"/>
    <lineage>
        <taxon>Eukaryota</taxon>
        <taxon>Metazoa</taxon>
        <taxon>Ecdysozoa</taxon>
        <taxon>Arthropoda</taxon>
        <taxon>Chelicerata</taxon>
        <taxon>Arachnida</taxon>
        <taxon>Araneae</taxon>
        <taxon>Araneomorphae</taxon>
        <taxon>Entelegynae</taxon>
        <taxon>Araneoidea</taxon>
        <taxon>Nephilidae</taxon>
        <taxon>Trichonephila</taxon>
    </lineage>
</organism>
<name>A0A8X6GSC5_TRICU</name>
<sequence length="81" mass="9197">MRRRYLAPRPSPKPRGKVGFSVRTAPVMLPRRKSNGPPPRKWATTLSECDQRIIEPVRQFSVVALHHLGTGRYTTNPPPLL</sequence>
<evidence type="ECO:0000313" key="1">
    <source>
        <dbReference type="EMBL" id="GFQ88648.1"/>
    </source>
</evidence>
<proteinExistence type="predicted"/>
<evidence type="ECO:0000313" key="2">
    <source>
        <dbReference type="Proteomes" id="UP000887116"/>
    </source>
</evidence>
<comment type="caution">
    <text evidence="1">The sequence shown here is derived from an EMBL/GenBank/DDBJ whole genome shotgun (WGS) entry which is preliminary data.</text>
</comment>
<protein>
    <submittedName>
        <fullName evidence="1">Uncharacterized protein</fullName>
    </submittedName>
</protein>
<accession>A0A8X6GSC5</accession>
<reference evidence="1" key="1">
    <citation type="submission" date="2020-07" db="EMBL/GenBank/DDBJ databases">
        <title>Multicomponent nature underlies the extraordinary mechanical properties of spider dragline silk.</title>
        <authorList>
            <person name="Kono N."/>
            <person name="Nakamura H."/>
            <person name="Mori M."/>
            <person name="Yoshida Y."/>
            <person name="Ohtoshi R."/>
            <person name="Malay A.D."/>
            <person name="Moran D.A.P."/>
            <person name="Tomita M."/>
            <person name="Numata K."/>
            <person name="Arakawa K."/>
        </authorList>
    </citation>
    <scope>NUCLEOTIDE SEQUENCE</scope>
</reference>
<dbReference type="EMBL" id="BMAO01013402">
    <property type="protein sequence ID" value="GFQ88648.1"/>
    <property type="molecule type" value="Genomic_DNA"/>
</dbReference>
<gene>
    <name evidence="1" type="ORF">TNCT_649741</name>
</gene>
<dbReference type="AlphaFoldDB" id="A0A8X6GSC5"/>
<keyword evidence="2" id="KW-1185">Reference proteome</keyword>
<dbReference type="Proteomes" id="UP000887116">
    <property type="component" value="Unassembled WGS sequence"/>
</dbReference>